<evidence type="ECO:0000256" key="5">
    <source>
        <dbReference type="ARBA" id="ARBA00022984"/>
    </source>
</evidence>
<dbReference type="PANTHER" id="PTHR21581">
    <property type="entry name" value="D-ALANYL-D-ALANINE CARBOXYPEPTIDASE"/>
    <property type="match status" value="1"/>
</dbReference>
<organism evidence="11 12">
    <name type="scientific">Candidatus Liptonbacteria bacterium RIFCSPHIGHO2_01_FULL_57_28</name>
    <dbReference type="NCBI Taxonomy" id="1798647"/>
    <lineage>
        <taxon>Bacteria</taxon>
        <taxon>Candidatus Liptoniibacteriota</taxon>
    </lineage>
</organism>
<name>A0A1G2CA31_9BACT</name>
<dbReference type="InterPro" id="IPR018044">
    <property type="entry name" value="Peptidase_S11"/>
</dbReference>
<dbReference type="GO" id="GO:0009252">
    <property type="term" value="P:peptidoglycan biosynthetic process"/>
    <property type="evidence" value="ECO:0007669"/>
    <property type="project" value="UniProtKB-KW"/>
</dbReference>
<feature type="domain" description="Peptidase S11 D-alanyl-D-alanine carboxypeptidase A N-terminal" evidence="10">
    <location>
        <begin position="65"/>
        <end position="288"/>
    </location>
</feature>
<feature type="active site" evidence="7">
    <location>
        <position position="154"/>
    </location>
</feature>
<keyword evidence="3" id="KW-0378">Hydrolase</keyword>
<dbReference type="SUPFAM" id="SSF56601">
    <property type="entry name" value="beta-lactamase/transpeptidase-like"/>
    <property type="match status" value="1"/>
</dbReference>
<gene>
    <name evidence="11" type="ORF">A2855_02890</name>
</gene>
<evidence type="ECO:0000256" key="2">
    <source>
        <dbReference type="ARBA" id="ARBA00022729"/>
    </source>
</evidence>
<dbReference type="PANTHER" id="PTHR21581:SF6">
    <property type="entry name" value="TRAFFICKING PROTEIN PARTICLE COMPLEX SUBUNIT 12"/>
    <property type="match status" value="1"/>
</dbReference>
<protein>
    <recommendedName>
        <fullName evidence="10">Peptidase S11 D-alanyl-D-alanine carboxypeptidase A N-terminal domain-containing protein</fullName>
    </recommendedName>
</protein>
<evidence type="ECO:0000256" key="3">
    <source>
        <dbReference type="ARBA" id="ARBA00022801"/>
    </source>
</evidence>
<sequence length="302" mass="31312">MRHLRVMFLAAGALLALIAAISFSGSGTSSTIRPSPALNAGSFPEPAVPSVSPDAAARPSASSTPAFNLDAKSAAIGDLRAGDLLYGFNADARWPVASLTKLMTAALVLELFPADAVITLVPEDFSSGGALTASLQPGDKYRASDLLKVLLVPSSNEAAEAFARAYGRSAFTAAMNAKAASWGLTNTHFADPSGISVANQSTPREFLKLLREVYAAHPEVFVITRERNVSARELLTGAVKYFPTTNSFAGRAGFLGGKTGTTPEAGDNLASIFDTGGTPVAVVVFGAADRYAATESLLQLIQ</sequence>
<dbReference type="Gene3D" id="3.40.710.10">
    <property type="entry name" value="DD-peptidase/beta-lactamase superfamily"/>
    <property type="match status" value="1"/>
</dbReference>
<evidence type="ECO:0000256" key="4">
    <source>
        <dbReference type="ARBA" id="ARBA00022960"/>
    </source>
</evidence>
<comment type="caution">
    <text evidence="11">The sequence shown here is derived from an EMBL/GenBank/DDBJ whole genome shotgun (WGS) entry which is preliminary data.</text>
</comment>
<dbReference type="GO" id="GO:0009002">
    <property type="term" value="F:serine-type D-Ala-D-Ala carboxypeptidase activity"/>
    <property type="evidence" value="ECO:0007669"/>
    <property type="project" value="InterPro"/>
</dbReference>
<dbReference type="PRINTS" id="PR00725">
    <property type="entry name" value="DADACBPTASE1"/>
</dbReference>
<evidence type="ECO:0000256" key="6">
    <source>
        <dbReference type="ARBA" id="ARBA00023316"/>
    </source>
</evidence>
<dbReference type="InterPro" id="IPR012338">
    <property type="entry name" value="Beta-lactam/transpept-like"/>
</dbReference>
<evidence type="ECO:0000259" key="10">
    <source>
        <dbReference type="Pfam" id="PF00768"/>
    </source>
</evidence>
<dbReference type="Pfam" id="PF00768">
    <property type="entry name" value="Peptidase_S11"/>
    <property type="match status" value="1"/>
</dbReference>
<dbReference type="AlphaFoldDB" id="A0A1G2CA31"/>
<proteinExistence type="inferred from homology"/>
<evidence type="ECO:0000313" key="12">
    <source>
        <dbReference type="Proteomes" id="UP000179059"/>
    </source>
</evidence>
<feature type="active site" description="Proton acceptor" evidence="7">
    <location>
        <position position="101"/>
    </location>
</feature>
<keyword evidence="5" id="KW-0573">Peptidoglycan synthesis</keyword>
<accession>A0A1G2CA31</accession>
<keyword evidence="4" id="KW-0133">Cell shape</keyword>
<dbReference type="Proteomes" id="UP000179059">
    <property type="component" value="Unassembled WGS sequence"/>
</dbReference>
<evidence type="ECO:0000313" key="11">
    <source>
        <dbReference type="EMBL" id="OGY98222.1"/>
    </source>
</evidence>
<dbReference type="GO" id="GO:0071555">
    <property type="term" value="P:cell wall organization"/>
    <property type="evidence" value="ECO:0007669"/>
    <property type="project" value="UniProtKB-KW"/>
</dbReference>
<dbReference type="InterPro" id="IPR001967">
    <property type="entry name" value="Peptidase_S11_N"/>
</dbReference>
<evidence type="ECO:0000256" key="7">
    <source>
        <dbReference type="PIRSR" id="PIRSR618044-1"/>
    </source>
</evidence>
<comment type="similarity">
    <text evidence="1 9">Belongs to the peptidase S11 family.</text>
</comment>
<keyword evidence="2" id="KW-0732">Signal</keyword>
<evidence type="ECO:0000256" key="1">
    <source>
        <dbReference type="ARBA" id="ARBA00007164"/>
    </source>
</evidence>
<evidence type="ECO:0000256" key="8">
    <source>
        <dbReference type="PIRSR" id="PIRSR618044-2"/>
    </source>
</evidence>
<dbReference type="EMBL" id="MHKX01000013">
    <property type="protein sequence ID" value="OGY98222.1"/>
    <property type="molecule type" value="Genomic_DNA"/>
</dbReference>
<dbReference type="STRING" id="1798647.A2855_02890"/>
<feature type="binding site" evidence="8">
    <location>
        <position position="258"/>
    </location>
    <ligand>
        <name>substrate</name>
    </ligand>
</feature>
<feature type="active site" description="Acyl-ester intermediate" evidence="7">
    <location>
        <position position="98"/>
    </location>
</feature>
<keyword evidence="6" id="KW-0961">Cell wall biogenesis/degradation</keyword>
<reference evidence="11 12" key="1">
    <citation type="journal article" date="2016" name="Nat. Commun.">
        <title>Thousands of microbial genomes shed light on interconnected biogeochemical processes in an aquifer system.</title>
        <authorList>
            <person name="Anantharaman K."/>
            <person name="Brown C.T."/>
            <person name="Hug L.A."/>
            <person name="Sharon I."/>
            <person name="Castelle C.J."/>
            <person name="Probst A.J."/>
            <person name="Thomas B.C."/>
            <person name="Singh A."/>
            <person name="Wilkins M.J."/>
            <person name="Karaoz U."/>
            <person name="Brodie E.L."/>
            <person name="Williams K.H."/>
            <person name="Hubbard S.S."/>
            <person name="Banfield J.F."/>
        </authorList>
    </citation>
    <scope>NUCLEOTIDE SEQUENCE [LARGE SCALE GENOMIC DNA]</scope>
</reference>
<dbReference type="GO" id="GO:0008360">
    <property type="term" value="P:regulation of cell shape"/>
    <property type="evidence" value="ECO:0007669"/>
    <property type="project" value="UniProtKB-KW"/>
</dbReference>
<dbReference type="GO" id="GO:0006508">
    <property type="term" value="P:proteolysis"/>
    <property type="evidence" value="ECO:0007669"/>
    <property type="project" value="InterPro"/>
</dbReference>
<evidence type="ECO:0000256" key="9">
    <source>
        <dbReference type="RuleBase" id="RU004016"/>
    </source>
</evidence>